<keyword evidence="2" id="KW-1133">Transmembrane helix</keyword>
<sequence length="140" mass="15788">MNKLLWVLNAFLWTCVIIAWTMFFTAPTEGEKENEQSTFSTTQQSEVSSTTEETQTTTTDTTYQTETTTQETVKTPVYTPANTEEYTVGSYMGYDSNLQGDSYVIIRNSDGMKGVITIDSQANMQWYYYDASGIHTNGRG</sequence>
<name>A0A0S2MYJ1_9CAUD</name>
<evidence type="ECO:0000256" key="2">
    <source>
        <dbReference type="SAM" id="Phobius"/>
    </source>
</evidence>
<proteinExistence type="predicted"/>
<evidence type="ECO:0000256" key="1">
    <source>
        <dbReference type="SAM" id="MobiDB-lite"/>
    </source>
</evidence>
<feature type="transmembrane region" description="Helical" evidence="2">
    <location>
        <begin position="6"/>
        <end position="26"/>
    </location>
</feature>
<reference evidence="3 4" key="1">
    <citation type="submission" date="2015-10" db="EMBL/GenBank/DDBJ databases">
        <authorList>
            <person name="Gilbert D.G."/>
        </authorList>
    </citation>
    <scope>NUCLEOTIDE SEQUENCE [LARGE SCALE GENOMIC DNA]</scope>
</reference>
<evidence type="ECO:0000313" key="3">
    <source>
        <dbReference type="EMBL" id="ALO81008.1"/>
    </source>
</evidence>
<dbReference type="Proteomes" id="UP000222983">
    <property type="component" value="Segment"/>
</dbReference>
<dbReference type="RefSeq" id="YP_009908807.1">
    <property type="nucleotide sequence ID" value="NC_049931.1"/>
</dbReference>
<dbReference type="KEGG" id="vg:56214368"/>
<keyword evidence="2" id="KW-0472">Membrane</keyword>
<feature type="region of interest" description="Disordered" evidence="1">
    <location>
        <begin position="33"/>
        <end position="70"/>
    </location>
</feature>
<feature type="compositionally biased region" description="Low complexity" evidence="1">
    <location>
        <begin position="36"/>
        <end position="70"/>
    </location>
</feature>
<keyword evidence="2" id="KW-0812">Transmembrane</keyword>
<organism evidence="3 4">
    <name type="scientific">Enterococcus phage vB_EfaP_IME199</name>
    <dbReference type="NCBI Taxonomy" id="1747351"/>
    <lineage>
        <taxon>Viruses</taxon>
        <taxon>Duplodnaviria</taxon>
        <taxon>Heunggongvirae</taxon>
        <taxon>Uroviricota</taxon>
        <taxon>Caudoviricetes</taxon>
        <taxon>Rountreeviridae</taxon>
        <taxon>Sarlesvirinae</taxon>
        <taxon>Minhovirus</taxon>
        <taxon>Minhovirus IME199</taxon>
    </lineage>
</organism>
<evidence type="ECO:0000313" key="4">
    <source>
        <dbReference type="Proteomes" id="UP000222983"/>
    </source>
</evidence>
<dbReference type="GeneID" id="56214368"/>
<dbReference type="EMBL" id="KT945995">
    <property type="protein sequence ID" value="ALO81008.1"/>
    <property type="molecule type" value="Genomic_DNA"/>
</dbReference>
<keyword evidence="4" id="KW-1185">Reference proteome</keyword>
<protein>
    <submittedName>
        <fullName evidence="3">Uncharacterized protein</fullName>
    </submittedName>
</protein>
<accession>A0A0S2MYJ1</accession>